<dbReference type="Proteomes" id="UP000240760">
    <property type="component" value="Unassembled WGS sequence"/>
</dbReference>
<dbReference type="AlphaFoldDB" id="A0A2T4BUY5"/>
<evidence type="ECO:0000313" key="1">
    <source>
        <dbReference type="EMBL" id="PTB73131.1"/>
    </source>
</evidence>
<keyword evidence="2" id="KW-1185">Reference proteome</keyword>
<dbReference type="EMBL" id="KZ679139">
    <property type="protein sequence ID" value="PTB73131.1"/>
    <property type="molecule type" value="Genomic_DNA"/>
</dbReference>
<accession>A0A2T4BUY5</accession>
<dbReference type="OrthoDB" id="5101730at2759"/>
<sequence length="136" mass="15968">MAKYCNRWAKAAGHEEPHAEQAMTYFFAAYHCDRLARVKRERPTATREEVLWHNLDCWGLPTVPWARHPFKKSLAKVLDDGTLNMYRKMLQPVERHPLLHQLWNNANSSLRLQIMNAVKVVSLDKLDPVQHIDTRQ</sequence>
<evidence type="ECO:0000313" key="2">
    <source>
        <dbReference type="Proteomes" id="UP000240760"/>
    </source>
</evidence>
<proteinExistence type="predicted"/>
<name>A0A2T4BUY5_TRILO</name>
<gene>
    <name evidence="1" type="ORF">M440DRAFT_1394328</name>
</gene>
<organism evidence="1 2">
    <name type="scientific">Trichoderma longibrachiatum ATCC 18648</name>
    <dbReference type="NCBI Taxonomy" id="983965"/>
    <lineage>
        <taxon>Eukaryota</taxon>
        <taxon>Fungi</taxon>
        <taxon>Dikarya</taxon>
        <taxon>Ascomycota</taxon>
        <taxon>Pezizomycotina</taxon>
        <taxon>Sordariomycetes</taxon>
        <taxon>Hypocreomycetidae</taxon>
        <taxon>Hypocreales</taxon>
        <taxon>Hypocreaceae</taxon>
        <taxon>Trichoderma</taxon>
    </lineage>
</organism>
<protein>
    <submittedName>
        <fullName evidence="1">Uncharacterized protein</fullName>
    </submittedName>
</protein>
<reference evidence="1 2" key="1">
    <citation type="submission" date="2016-07" db="EMBL/GenBank/DDBJ databases">
        <title>Multiple horizontal gene transfer events from other fungi enriched the ability of initially mycotrophic Trichoderma (Ascomycota) to feed on dead plant biomass.</title>
        <authorList>
            <consortium name="DOE Joint Genome Institute"/>
            <person name="Aerts A."/>
            <person name="Atanasova L."/>
            <person name="Chenthamara K."/>
            <person name="Zhang J."/>
            <person name="Grujic M."/>
            <person name="Henrissat B."/>
            <person name="Kuo A."/>
            <person name="Salamov A."/>
            <person name="Lipzen A."/>
            <person name="Labutti K."/>
            <person name="Barry K."/>
            <person name="Miao Y."/>
            <person name="Rahimi M.J."/>
            <person name="Shen Q."/>
            <person name="Grigoriev I.V."/>
            <person name="Kubicek C.P."/>
            <person name="Druzhinina I.S."/>
        </authorList>
    </citation>
    <scope>NUCLEOTIDE SEQUENCE [LARGE SCALE GENOMIC DNA]</scope>
    <source>
        <strain evidence="1 2">ATCC 18648</strain>
    </source>
</reference>